<dbReference type="CDD" id="cd18577">
    <property type="entry name" value="ABC_6TM_Pgp_ABCB1_D1_like"/>
    <property type="match status" value="1"/>
</dbReference>
<dbReference type="Proteomes" id="UP001152795">
    <property type="component" value="Unassembled WGS sequence"/>
</dbReference>
<protein>
    <submittedName>
        <fullName evidence="5">Multidrug resistance 1</fullName>
    </submittedName>
</protein>
<evidence type="ECO:0000313" key="6">
    <source>
        <dbReference type="Proteomes" id="UP001152795"/>
    </source>
</evidence>
<dbReference type="GO" id="GO:0005886">
    <property type="term" value="C:plasma membrane"/>
    <property type="evidence" value="ECO:0007669"/>
    <property type="project" value="TreeGrafter"/>
</dbReference>
<keyword evidence="6" id="KW-1185">Reference proteome</keyword>
<comment type="caution">
    <text evidence="5">The sequence shown here is derived from an EMBL/GenBank/DDBJ whole genome shotgun (WGS) entry which is preliminary data.</text>
</comment>
<keyword evidence="3" id="KW-1133">Transmembrane helix</keyword>
<dbReference type="PROSITE" id="PS50929">
    <property type="entry name" value="ABC_TM1F"/>
    <property type="match status" value="1"/>
</dbReference>
<dbReference type="OrthoDB" id="6500128at2759"/>
<evidence type="ECO:0000313" key="5">
    <source>
        <dbReference type="EMBL" id="CAB4012995.1"/>
    </source>
</evidence>
<comment type="subcellular location">
    <subcellularLocation>
        <location evidence="1">Membrane</location>
        <topology evidence="1">Multi-pass membrane protein</topology>
    </subcellularLocation>
</comment>
<dbReference type="PANTHER" id="PTHR24222">
    <property type="entry name" value="ABC TRANSPORTER B FAMILY"/>
    <property type="match status" value="1"/>
</dbReference>
<gene>
    <name evidence="5" type="ORF">PACLA_8A054608</name>
</gene>
<dbReference type="InterPro" id="IPR003439">
    <property type="entry name" value="ABC_transporter-like_ATP-bd"/>
</dbReference>
<name>A0A7D9IT09_PARCT</name>
<dbReference type="SUPFAM" id="SSF90123">
    <property type="entry name" value="ABC transporter transmembrane region"/>
    <property type="match status" value="1"/>
</dbReference>
<dbReference type="PANTHER" id="PTHR24222:SF76">
    <property type="entry name" value="MYCOBACTIN IMPORT ATP-BINDING_PERMEASE PROTEIN IRTB"/>
    <property type="match status" value="1"/>
</dbReference>
<sequence length="256" mass="28077">MRINTDNEEADKLEGENPEGLAAGFTSQEVNAYAKAGSVAEEVLSSMRTVAAFGGEEKETERYGQFLAEASRFGVKKGLAMGCGMGFLQLVVFGSYTLAFWYGSKLVIDRDMTSGDMMTVFFSVVTGSIILGQIGPNLQAITTSRAASYNLFEIIDRKPHIDSLSDEGVKPEKFEANVDFNNVRFRYPTRPDLKVLRGFSLHVPEGKTAALVGGSGCGKSTVVKIIQRFYEMTGGTNNEDFYWMFVVPYEKSPTAL</sequence>
<dbReference type="Pfam" id="PF00005">
    <property type="entry name" value="ABC_tran"/>
    <property type="match status" value="1"/>
</dbReference>
<dbReference type="Gene3D" id="3.40.50.300">
    <property type="entry name" value="P-loop containing nucleotide triphosphate hydrolases"/>
    <property type="match status" value="1"/>
</dbReference>
<dbReference type="InterPro" id="IPR011527">
    <property type="entry name" value="ABC1_TM_dom"/>
</dbReference>
<dbReference type="InterPro" id="IPR027417">
    <property type="entry name" value="P-loop_NTPase"/>
</dbReference>
<accession>A0A7D9IT09</accession>
<dbReference type="SUPFAM" id="SSF52540">
    <property type="entry name" value="P-loop containing nucleoside triphosphate hydrolases"/>
    <property type="match status" value="1"/>
</dbReference>
<dbReference type="Gene3D" id="1.20.1560.10">
    <property type="entry name" value="ABC transporter type 1, transmembrane domain"/>
    <property type="match status" value="1"/>
</dbReference>
<keyword evidence="2" id="KW-0812">Transmembrane</keyword>
<evidence type="ECO:0000256" key="1">
    <source>
        <dbReference type="ARBA" id="ARBA00004141"/>
    </source>
</evidence>
<dbReference type="Pfam" id="PF00664">
    <property type="entry name" value="ABC_membrane"/>
    <property type="match status" value="1"/>
</dbReference>
<dbReference type="GO" id="GO:0016887">
    <property type="term" value="F:ATP hydrolysis activity"/>
    <property type="evidence" value="ECO:0007669"/>
    <property type="project" value="InterPro"/>
</dbReference>
<dbReference type="AlphaFoldDB" id="A0A7D9IT09"/>
<evidence type="ECO:0000256" key="2">
    <source>
        <dbReference type="ARBA" id="ARBA00022692"/>
    </source>
</evidence>
<evidence type="ECO:0000256" key="4">
    <source>
        <dbReference type="ARBA" id="ARBA00023136"/>
    </source>
</evidence>
<dbReference type="InterPro" id="IPR039421">
    <property type="entry name" value="Type_1_exporter"/>
</dbReference>
<evidence type="ECO:0000256" key="3">
    <source>
        <dbReference type="ARBA" id="ARBA00022989"/>
    </source>
</evidence>
<dbReference type="GO" id="GO:0005524">
    <property type="term" value="F:ATP binding"/>
    <property type="evidence" value="ECO:0007669"/>
    <property type="project" value="InterPro"/>
</dbReference>
<proteinExistence type="predicted"/>
<dbReference type="GO" id="GO:0140359">
    <property type="term" value="F:ABC-type transporter activity"/>
    <property type="evidence" value="ECO:0007669"/>
    <property type="project" value="InterPro"/>
</dbReference>
<reference evidence="5" key="1">
    <citation type="submission" date="2020-04" db="EMBL/GenBank/DDBJ databases">
        <authorList>
            <person name="Alioto T."/>
            <person name="Alioto T."/>
            <person name="Gomez Garrido J."/>
        </authorList>
    </citation>
    <scope>NUCLEOTIDE SEQUENCE</scope>
    <source>
        <strain evidence="5">A484AB</strain>
    </source>
</reference>
<dbReference type="EMBL" id="CACRXK020007709">
    <property type="protein sequence ID" value="CAB4012995.1"/>
    <property type="molecule type" value="Genomic_DNA"/>
</dbReference>
<dbReference type="InterPro" id="IPR036640">
    <property type="entry name" value="ABC1_TM_sf"/>
</dbReference>
<organism evidence="5 6">
    <name type="scientific">Paramuricea clavata</name>
    <name type="common">Red gorgonian</name>
    <name type="synonym">Violescent sea-whip</name>
    <dbReference type="NCBI Taxonomy" id="317549"/>
    <lineage>
        <taxon>Eukaryota</taxon>
        <taxon>Metazoa</taxon>
        <taxon>Cnidaria</taxon>
        <taxon>Anthozoa</taxon>
        <taxon>Octocorallia</taxon>
        <taxon>Malacalcyonacea</taxon>
        <taxon>Plexauridae</taxon>
        <taxon>Paramuricea</taxon>
    </lineage>
</organism>
<keyword evidence="4" id="KW-0472">Membrane</keyword>